<dbReference type="EMBL" id="JAGGLB010000033">
    <property type="protein sequence ID" value="MBP1995318.1"/>
    <property type="molecule type" value="Genomic_DNA"/>
</dbReference>
<dbReference type="InterPro" id="IPR014718">
    <property type="entry name" value="GH-type_carb-bd"/>
</dbReference>
<dbReference type="Pfam" id="PF14486">
    <property type="entry name" value="DUF4432"/>
    <property type="match status" value="1"/>
</dbReference>
<dbReference type="InterPro" id="IPR027839">
    <property type="entry name" value="DUF4432"/>
</dbReference>
<protein>
    <submittedName>
        <fullName evidence="1">Galactose mutarotase-like enzyme</fullName>
    </submittedName>
</protein>
<proteinExistence type="predicted"/>
<organism evidence="1 2">
    <name type="scientific">Paenibacillus eucommiae</name>
    <dbReference type="NCBI Taxonomy" id="1355755"/>
    <lineage>
        <taxon>Bacteria</taxon>
        <taxon>Bacillati</taxon>
        <taxon>Bacillota</taxon>
        <taxon>Bacilli</taxon>
        <taxon>Bacillales</taxon>
        <taxon>Paenibacillaceae</taxon>
        <taxon>Paenibacillus</taxon>
    </lineage>
</organism>
<dbReference type="RefSeq" id="WP_209977131.1">
    <property type="nucleotide sequence ID" value="NZ_JAGGLB010000033.1"/>
</dbReference>
<dbReference type="Proteomes" id="UP001519287">
    <property type="component" value="Unassembled WGS sequence"/>
</dbReference>
<dbReference type="InterPro" id="IPR011013">
    <property type="entry name" value="Gal_mutarotase_sf_dom"/>
</dbReference>
<evidence type="ECO:0000313" key="2">
    <source>
        <dbReference type="Proteomes" id="UP001519287"/>
    </source>
</evidence>
<gene>
    <name evidence="1" type="ORF">J2Z66_006960</name>
</gene>
<dbReference type="SUPFAM" id="SSF74650">
    <property type="entry name" value="Galactose mutarotase-like"/>
    <property type="match status" value="1"/>
</dbReference>
<reference evidence="1 2" key="1">
    <citation type="submission" date="2021-03" db="EMBL/GenBank/DDBJ databases">
        <title>Genomic Encyclopedia of Type Strains, Phase IV (KMG-IV): sequencing the most valuable type-strain genomes for metagenomic binning, comparative biology and taxonomic classification.</title>
        <authorList>
            <person name="Goeker M."/>
        </authorList>
    </citation>
    <scope>NUCLEOTIDE SEQUENCE [LARGE SCALE GENOMIC DNA]</scope>
    <source>
        <strain evidence="1 2">DSM 26048</strain>
    </source>
</reference>
<sequence length="358" mass="40216">MLNQRTHGCRYWHYTIEGNTFLTLENERLKLTFWLNKGSDLIELRDKARDINVLWRSPLRMPEAGRYMAPISSSSGAFFDYYPGGWQSVFPNAHTPTNAYKGAPLGLHGEACLLPWTYTVEEDTADRIVVCLQTELARTPFWMRKRVTLCTGDRGFALEETIANAGAEPLYYNWGHHPAFGAPLLEEGCQIDLPTGTVAVTPDYTYTETALFAEEQRTAWPNLQEKNGATSDAGTVPGPERRTSDSFHLELKEGWVCLRNPRLDLGVGLAWDAAVFPYLWMWQSYGGNFGYPFYGRDYTLALEPFTIPIETLPESIAAGQARELRPGEAVSTTLWAGLTEGRLPVKRIDARTGNVFTS</sequence>
<dbReference type="Gene3D" id="2.70.98.10">
    <property type="match status" value="1"/>
</dbReference>
<keyword evidence="2" id="KW-1185">Reference proteome</keyword>
<comment type="caution">
    <text evidence="1">The sequence shown here is derived from an EMBL/GenBank/DDBJ whole genome shotgun (WGS) entry which is preliminary data.</text>
</comment>
<evidence type="ECO:0000313" key="1">
    <source>
        <dbReference type="EMBL" id="MBP1995318.1"/>
    </source>
</evidence>
<accession>A0ABS4J670</accession>
<name>A0ABS4J670_9BACL</name>